<accession>A0ABS3QZB0</accession>
<dbReference type="RefSeq" id="WP_208267706.1">
    <property type="nucleotide sequence ID" value="NZ_BAAAGM010000033.1"/>
</dbReference>
<sequence length="339" mass="34338">MALSTAFTDMFGVRHPIASAPMGGSAGGALTAAVSRGGGLGLLGGGNGDSDWLARELPVLAEEAAGSPWGIGFQTWAIDDGAIARALEHRPSAVMLSFGDPGPFAERVRAAGTVLIVQVTDLEEARRAADLGADVIVAQGTEAGGHGARHGRSTLPFVPVVVDLAAPVPVLAAGGIADGRGVAAALALGAAGALLGTRFQATTEALVDTATAKAIVEARAEDTERNRVLDIARGSRWPAQYTARTLGHPFLDAWRGREDELAADPNAGQAYRDAVARGEIPALPRWAGEGVDLIEDLPSAADLVGALAAQAEEALARAGGRPGTEPVAAPVLPADGRDA</sequence>
<feature type="region of interest" description="Disordered" evidence="4">
    <location>
        <begin position="317"/>
        <end position="339"/>
    </location>
</feature>
<dbReference type="InterPro" id="IPR004136">
    <property type="entry name" value="NMO"/>
</dbReference>
<proteinExistence type="predicted"/>
<dbReference type="Pfam" id="PF03060">
    <property type="entry name" value="NMO"/>
    <property type="match status" value="2"/>
</dbReference>
<dbReference type="EMBL" id="JAGEOK010000010">
    <property type="protein sequence ID" value="MBO2439347.1"/>
    <property type="molecule type" value="Genomic_DNA"/>
</dbReference>
<gene>
    <name evidence="5" type="ORF">J4557_17630</name>
</gene>
<dbReference type="InterPro" id="IPR013785">
    <property type="entry name" value="Aldolase_TIM"/>
</dbReference>
<dbReference type="Gene3D" id="3.20.20.70">
    <property type="entry name" value="Aldolase class I"/>
    <property type="match status" value="1"/>
</dbReference>
<keyword evidence="1" id="KW-0285">Flavoprotein</keyword>
<evidence type="ECO:0000256" key="2">
    <source>
        <dbReference type="ARBA" id="ARBA00022643"/>
    </source>
</evidence>
<comment type="caution">
    <text evidence="5">The sequence shown here is derived from an EMBL/GenBank/DDBJ whole genome shotgun (WGS) entry which is preliminary data.</text>
</comment>
<name>A0ABS3QZB0_9ACTN</name>
<evidence type="ECO:0000256" key="4">
    <source>
        <dbReference type="SAM" id="MobiDB-lite"/>
    </source>
</evidence>
<dbReference type="CDD" id="cd04730">
    <property type="entry name" value="NPD_like"/>
    <property type="match status" value="1"/>
</dbReference>
<dbReference type="GO" id="GO:0004497">
    <property type="term" value="F:monooxygenase activity"/>
    <property type="evidence" value="ECO:0007669"/>
    <property type="project" value="UniProtKB-KW"/>
</dbReference>
<dbReference type="PANTHER" id="PTHR32332">
    <property type="entry name" value="2-NITROPROPANE DIOXYGENASE"/>
    <property type="match status" value="1"/>
</dbReference>
<keyword evidence="6" id="KW-1185">Reference proteome</keyword>
<protein>
    <submittedName>
        <fullName evidence="5">Nitronate monooxygenase</fullName>
    </submittedName>
</protein>
<evidence type="ECO:0000313" key="5">
    <source>
        <dbReference type="EMBL" id="MBO2439347.1"/>
    </source>
</evidence>
<keyword evidence="3" id="KW-0560">Oxidoreductase</keyword>
<keyword evidence="2" id="KW-0288">FMN</keyword>
<evidence type="ECO:0000313" key="6">
    <source>
        <dbReference type="Proteomes" id="UP000666915"/>
    </source>
</evidence>
<organism evidence="5 6">
    <name type="scientific">Actinomadura nitritigenes</name>
    <dbReference type="NCBI Taxonomy" id="134602"/>
    <lineage>
        <taxon>Bacteria</taxon>
        <taxon>Bacillati</taxon>
        <taxon>Actinomycetota</taxon>
        <taxon>Actinomycetes</taxon>
        <taxon>Streptosporangiales</taxon>
        <taxon>Thermomonosporaceae</taxon>
        <taxon>Actinomadura</taxon>
    </lineage>
</organism>
<evidence type="ECO:0000256" key="1">
    <source>
        <dbReference type="ARBA" id="ARBA00022630"/>
    </source>
</evidence>
<dbReference type="Proteomes" id="UP000666915">
    <property type="component" value="Unassembled WGS sequence"/>
</dbReference>
<reference evidence="5 6" key="1">
    <citation type="submission" date="2021-03" db="EMBL/GenBank/DDBJ databases">
        <authorList>
            <person name="Kanchanasin P."/>
            <person name="Saeng-In P."/>
            <person name="Phongsopitanun W."/>
            <person name="Yuki M."/>
            <person name="Kudo T."/>
            <person name="Ohkuma M."/>
            <person name="Tanasupawat S."/>
        </authorList>
    </citation>
    <scope>NUCLEOTIDE SEQUENCE [LARGE SCALE GENOMIC DNA]</scope>
    <source>
        <strain evidence="5 6">L46</strain>
    </source>
</reference>
<keyword evidence="5" id="KW-0503">Monooxygenase</keyword>
<evidence type="ECO:0000256" key="3">
    <source>
        <dbReference type="ARBA" id="ARBA00023002"/>
    </source>
</evidence>
<dbReference type="PANTHER" id="PTHR32332:SF31">
    <property type="entry name" value="2-NITROPROPANE DIOXYGENASE FAMILY, PUTATIVE (AFU_ORTHOLOGUE AFUA_2G09850)-RELATED"/>
    <property type="match status" value="1"/>
</dbReference>
<dbReference type="SUPFAM" id="SSF51412">
    <property type="entry name" value="Inosine monophosphate dehydrogenase (IMPDH)"/>
    <property type="match status" value="1"/>
</dbReference>